<dbReference type="GO" id="GO:0005254">
    <property type="term" value="F:chloride channel activity"/>
    <property type="evidence" value="ECO:0007669"/>
    <property type="project" value="TreeGrafter"/>
</dbReference>
<feature type="transmembrane region" description="Helical" evidence="6">
    <location>
        <begin position="870"/>
        <end position="891"/>
    </location>
</feature>
<evidence type="ECO:0000259" key="7">
    <source>
        <dbReference type="Pfam" id="PF04547"/>
    </source>
</evidence>
<reference evidence="8" key="2">
    <citation type="journal article" date="2023" name="Microbiol Resour">
        <title>Decontamination and Annotation of the Draft Genome Sequence of the Oomycete Lagenidium giganteum ARSEF 373.</title>
        <authorList>
            <person name="Morgan W.R."/>
            <person name="Tartar A."/>
        </authorList>
    </citation>
    <scope>NUCLEOTIDE SEQUENCE</scope>
    <source>
        <strain evidence="8">ARSEF 373</strain>
    </source>
</reference>
<evidence type="ECO:0000256" key="4">
    <source>
        <dbReference type="ARBA" id="ARBA00023136"/>
    </source>
</evidence>
<keyword evidence="2 6" id="KW-0812">Transmembrane</keyword>
<sequence>MGESFRRPRYSRSATVDGSMPTEEQVLELPPADPMLYDADLALAFPYDCGPLDVFGFGSREDDFLSLFLGWSRDTAGHAYSDPFRRVLRTRRCYLGPDGTELVAPDDDDDAQAHAMRELLLNEYREAVDEPALAAKSAMRKFRVIVAKTVARRLQLTCGLTTQMFMNADKTKIVLTIRADDHDLRVEAARVGYQLQVSNRPFDATLHEDKLTTLRRELSPREFAASKEHLRRSRPQQPLSVLSAPDATSSENATLLWSGSDRNLMRRGSSYGATMTLPVPAPEMDPLLRAGEHPRLGCALERLHHNEDADGVVVREESETPARRSLWRQLWDSLVMMTPDPAIYFAPYAEYKLEALYQPYYRRYPLRWGDNKEETMFAQKDRIRLASSIVRRHINIDVLVEQGFLDGDMFAVHDEDALEDLRVTWATNWTMFDQPLHKLRFYFGEKIALYFAWLGCFTKMLLLPSVATIVFWLWHGIVWLFNRDDVVRDRKWKLSLVAHSFFMVLWASFFISLWNRKNSLLNGLWGLHGYLRDTHHRAEFRGRRSHNIVTDAPEMTFADPPKRRRAFLRSIAVVITMIGAVLAITGVLMWLRYRITHRTHYKIDGAVTWHSRALLWGVSVVNALQIIVCNTIYTKVARKLNDLENHRTDRAYENFLILKVFAFEFVNSYATLFYIVFLKDACEGPSEDAFFLGELTSQLLILFISRIIVGNAQEVLKPLLYSWARKPTERWTRCWAQLQSERNRSVERQTNLVPYEQAASFEDYSEMMILFGYVVLFGVVSPMVTLLALCNNFLEVHVDAIKICNFHRRPFPHPAKSIGAWSRILRFLIFVSFAMNAGLLIWKEGLLEALMTAENINVAPEELFDPSTKVIAFMLYASLSLLAYMVVQQLVPTVPRSLELLMQRHEFIVGRVFKGLGDQEHYKLREEAEELDLQIEGFE</sequence>
<protein>
    <recommendedName>
        <fullName evidence="7">Anoctamin transmembrane domain-containing protein</fullName>
    </recommendedName>
</protein>
<feature type="transmembrane region" description="Helical" evidence="6">
    <location>
        <begin position="655"/>
        <end position="677"/>
    </location>
</feature>
<dbReference type="EMBL" id="DAKRPA010000003">
    <property type="protein sequence ID" value="DBA05103.1"/>
    <property type="molecule type" value="Genomic_DNA"/>
</dbReference>
<keyword evidence="3 6" id="KW-1133">Transmembrane helix</keyword>
<feature type="compositionally biased region" description="Polar residues" evidence="5">
    <location>
        <begin position="235"/>
        <end position="247"/>
    </location>
</feature>
<evidence type="ECO:0000256" key="3">
    <source>
        <dbReference type="ARBA" id="ARBA00022989"/>
    </source>
</evidence>
<comment type="subcellular location">
    <subcellularLocation>
        <location evidence="1">Membrane</location>
        <topology evidence="1">Multi-pass membrane protein</topology>
    </subcellularLocation>
</comment>
<dbReference type="PANTHER" id="PTHR12308">
    <property type="entry name" value="ANOCTAMIN"/>
    <property type="match status" value="1"/>
</dbReference>
<keyword evidence="4 6" id="KW-0472">Membrane</keyword>
<reference evidence="8" key="1">
    <citation type="submission" date="2022-11" db="EMBL/GenBank/DDBJ databases">
        <authorList>
            <person name="Morgan W.R."/>
            <person name="Tartar A."/>
        </authorList>
    </citation>
    <scope>NUCLEOTIDE SEQUENCE</scope>
    <source>
        <strain evidence="8">ARSEF 373</strain>
    </source>
</reference>
<dbReference type="Proteomes" id="UP001146120">
    <property type="component" value="Unassembled WGS sequence"/>
</dbReference>
<feature type="transmembrane region" description="Helical" evidence="6">
    <location>
        <begin position="824"/>
        <end position="842"/>
    </location>
</feature>
<dbReference type="InterPro" id="IPR049452">
    <property type="entry name" value="Anoctamin_TM"/>
</dbReference>
<name>A0AAV2ZL95_9STRA</name>
<dbReference type="Pfam" id="PF04547">
    <property type="entry name" value="Anoctamin"/>
    <property type="match status" value="1"/>
</dbReference>
<feature type="transmembrane region" description="Helical" evidence="6">
    <location>
        <begin position="494"/>
        <end position="514"/>
    </location>
</feature>
<evidence type="ECO:0000256" key="5">
    <source>
        <dbReference type="SAM" id="MobiDB-lite"/>
    </source>
</evidence>
<feature type="region of interest" description="Disordered" evidence="5">
    <location>
        <begin position="225"/>
        <end position="247"/>
    </location>
</feature>
<evidence type="ECO:0000313" key="9">
    <source>
        <dbReference type="Proteomes" id="UP001146120"/>
    </source>
</evidence>
<organism evidence="8 9">
    <name type="scientific">Lagenidium giganteum</name>
    <dbReference type="NCBI Taxonomy" id="4803"/>
    <lineage>
        <taxon>Eukaryota</taxon>
        <taxon>Sar</taxon>
        <taxon>Stramenopiles</taxon>
        <taxon>Oomycota</taxon>
        <taxon>Peronosporomycetes</taxon>
        <taxon>Pythiales</taxon>
        <taxon>Pythiaceae</taxon>
    </lineage>
</organism>
<keyword evidence="9" id="KW-1185">Reference proteome</keyword>
<proteinExistence type="predicted"/>
<evidence type="ECO:0000313" key="8">
    <source>
        <dbReference type="EMBL" id="DBA05103.1"/>
    </source>
</evidence>
<feature type="transmembrane region" description="Helical" evidence="6">
    <location>
        <begin position="447"/>
        <end position="474"/>
    </location>
</feature>
<comment type="caution">
    <text evidence="8">The sequence shown here is derived from an EMBL/GenBank/DDBJ whole genome shotgun (WGS) entry which is preliminary data.</text>
</comment>
<feature type="domain" description="Anoctamin transmembrane" evidence="7">
    <location>
        <begin position="440"/>
        <end position="905"/>
    </location>
</feature>
<feature type="transmembrane region" description="Helical" evidence="6">
    <location>
        <begin position="770"/>
        <end position="789"/>
    </location>
</feature>
<feature type="transmembrane region" description="Helical" evidence="6">
    <location>
        <begin position="689"/>
        <end position="709"/>
    </location>
</feature>
<dbReference type="GO" id="GO:0016020">
    <property type="term" value="C:membrane"/>
    <property type="evidence" value="ECO:0007669"/>
    <property type="project" value="UniProtKB-SubCell"/>
</dbReference>
<accession>A0AAV2ZL95</accession>
<evidence type="ECO:0000256" key="1">
    <source>
        <dbReference type="ARBA" id="ARBA00004141"/>
    </source>
</evidence>
<gene>
    <name evidence="8" type="ORF">N0F65_000791</name>
</gene>
<dbReference type="AlphaFoldDB" id="A0AAV2ZL95"/>
<feature type="transmembrane region" description="Helical" evidence="6">
    <location>
        <begin position="571"/>
        <end position="593"/>
    </location>
</feature>
<feature type="region of interest" description="Disordered" evidence="5">
    <location>
        <begin position="1"/>
        <end position="23"/>
    </location>
</feature>
<dbReference type="PANTHER" id="PTHR12308:SF73">
    <property type="entry name" value="ANOCTAMIN"/>
    <property type="match status" value="1"/>
</dbReference>
<feature type="transmembrane region" description="Helical" evidence="6">
    <location>
        <begin position="613"/>
        <end position="634"/>
    </location>
</feature>
<evidence type="ECO:0000256" key="2">
    <source>
        <dbReference type="ARBA" id="ARBA00022692"/>
    </source>
</evidence>
<dbReference type="InterPro" id="IPR007632">
    <property type="entry name" value="Anoctamin"/>
</dbReference>
<evidence type="ECO:0000256" key="6">
    <source>
        <dbReference type="SAM" id="Phobius"/>
    </source>
</evidence>